<organism evidence="1 2">
    <name type="scientific">Aureobasidium melanogenum (strain CBS 110374)</name>
    <name type="common">Aureobasidium pullulans var. melanogenum</name>
    <dbReference type="NCBI Taxonomy" id="1043003"/>
    <lineage>
        <taxon>Eukaryota</taxon>
        <taxon>Fungi</taxon>
        <taxon>Dikarya</taxon>
        <taxon>Ascomycota</taxon>
        <taxon>Pezizomycotina</taxon>
        <taxon>Dothideomycetes</taxon>
        <taxon>Dothideomycetidae</taxon>
        <taxon>Dothideales</taxon>
        <taxon>Saccotheciaceae</taxon>
        <taxon>Aureobasidium</taxon>
    </lineage>
</organism>
<evidence type="ECO:0000313" key="1">
    <source>
        <dbReference type="EMBL" id="KEQ64363.1"/>
    </source>
</evidence>
<dbReference type="AlphaFoldDB" id="A0A074VV52"/>
<proteinExistence type="predicted"/>
<sequence length="151" mass="16741">MAMASAVYGQSEDCYSDENDFQPGHMEDMAKLPEEIQRCIRVSIWAWAWTDVEKQLDLFCDHSTGEWHHTIPSCLQKHCPSDPSAAISQYNTFNSALCRGWEGPGLPLTTILSSSGAAFTTSTIFPTSSETRYENVLSEVTMKELPSAIAV</sequence>
<dbReference type="GeneID" id="63921281"/>
<reference evidence="1 2" key="1">
    <citation type="journal article" date="2014" name="BMC Genomics">
        <title>Genome sequencing of four Aureobasidium pullulans varieties: biotechnological potential, stress tolerance, and description of new species.</title>
        <authorList>
            <person name="Gostin Ar C."/>
            <person name="Ohm R.A."/>
            <person name="Kogej T."/>
            <person name="Sonjak S."/>
            <person name="Turk M."/>
            <person name="Zajc J."/>
            <person name="Zalar P."/>
            <person name="Grube M."/>
            <person name="Sun H."/>
            <person name="Han J."/>
            <person name="Sharma A."/>
            <person name="Chiniquy J."/>
            <person name="Ngan C.Y."/>
            <person name="Lipzen A."/>
            <person name="Barry K."/>
            <person name="Grigoriev I.V."/>
            <person name="Gunde-Cimerman N."/>
        </authorList>
    </citation>
    <scope>NUCLEOTIDE SEQUENCE [LARGE SCALE GENOMIC DNA]</scope>
    <source>
        <strain evidence="1 2">CBS 110374</strain>
    </source>
</reference>
<accession>A0A074VV52</accession>
<dbReference type="RefSeq" id="XP_040881386.1">
    <property type="nucleotide sequence ID" value="XM_041027908.1"/>
</dbReference>
<gene>
    <name evidence="1" type="ORF">M437DRAFT_83298</name>
</gene>
<protein>
    <submittedName>
        <fullName evidence="1">Uncharacterized protein</fullName>
    </submittedName>
</protein>
<dbReference type="HOGENOM" id="CLU_1731063_0_0_1"/>
<dbReference type="EMBL" id="KL584829">
    <property type="protein sequence ID" value="KEQ64363.1"/>
    <property type="molecule type" value="Genomic_DNA"/>
</dbReference>
<evidence type="ECO:0000313" key="2">
    <source>
        <dbReference type="Proteomes" id="UP000030672"/>
    </source>
</evidence>
<keyword evidence="2" id="KW-1185">Reference proteome</keyword>
<dbReference type="Proteomes" id="UP000030672">
    <property type="component" value="Unassembled WGS sequence"/>
</dbReference>
<name>A0A074VV52_AURM1</name>